<dbReference type="Proteomes" id="UP001060164">
    <property type="component" value="Chromosome"/>
</dbReference>
<feature type="transmembrane region" description="Helical" evidence="1">
    <location>
        <begin position="7"/>
        <end position="28"/>
    </location>
</feature>
<gene>
    <name evidence="2" type="ORF">NQ502_16555</name>
</gene>
<accession>A0ABY5VLE3</accession>
<sequence>MICMKRILAVIGVVLILSMYGATMFFAVTDSPDSAGWFKASVFCTVAVPVLLYAYTLVYRYLKNNRDSSDKKEHGE</sequence>
<organism evidence="2 3">
    <name type="scientific">Ruminococcus gauvreauii</name>
    <dbReference type="NCBI Taxonomy" id="438033"/>
    <lineage>
        <taxon>Bacteria</taxon>
        <taxon>Bacillati</taxon>
        <taxon>Bacillota</taxon>
        <taxon>Clostridia</taxon>
        <taxon>Eubacteriales</taxon>
        <taxon>Oscillospiraceae</taxon>
        <taxon>Ruminococcus</taxon>
    </lineage>
</organism>
<keyword evidence="3" id="KW-1185">Reference proteome</keyword>
<dbReference type="EMBL" id="CP102290">
    <property type="protein sequence ID" value="UWP61439.1"/>
    <property type="molecule type" value="Genomic_DNA"/>
</dbReference>
<evidence type="ECO:0000313" key="2">
    <source>
        <dbReference type="EMBL" id="UWP61439.1"/>
    </source>
</evidence>
<keyword evidence="1" id="KW-0812">Transmembrane</keyword>
<keyword evidence="1" id="KW-0472">Membrane</keyword>
<feature type="transmembrane region" description="Helical" evidence="1">
    <location>
        <begin position="40"/>
        <end position="62"/>
    </location>
</feature>
<evidence type="ECO:0000313" key="3">
    <source>
        <dbReference type="Proteomes" id="UP001060164"/>
    </source>
</evidence>
<evidence type="ECO:0000256" key="1">
    <source>
        <dbReference type="SAM" id="Phobius"/>
    </source>
</evidence>
<keyword evidence="1" id="KW-1133">Transmembrane helix</keyword>
<protein>
    <submittedName>
        <fullName evidence="2">Uncharacterized protein</fullName>
    </submittedName>
</protein>
<name>A0ABY5VLE3_9FIRM</name>
<reference evidence="2" key="1">
    <citation type="journal article" date="2022" name="Cell">
        <title>Design, construction, and in vivo augmentation of a complex gut microbiome.</title>
        <authorList>
            <person name="Cheng A.G."/>
            <person name="Ho P.Y."/>
            <person name="Aranda-Diaz A."/>
            <person name="Jain S."/>
            <person name="Yu F.B."/>
            <person name="Meng X."/>
            <person name="Wang M."/>
            <person name="Iakiviak M."/>
            <person name="Nagashima K."/>
            <person name="Zhao A."/>
            <person name="Murugkar P."/>
            <person name="Patil A."/>
            <person name="Atabakhsh K."/>
            <person name="Weakley A."/>
            <person name="Yan J."/>
            <person name="Brumbaugh A.R."/>
            <person name="Higginbottom S."/>
            <person name="Dimas A."/>
            <person name="Shiver A.L."/>
            <person name="Deutschbauer A."/>
            <person name="Neff N."/>
            <person name="Sonnenburg J.L."/>
            <person name="Huang K.C."/>
            <person name="Fischbach M.A."/>
        </authorList>
    </citation>
    <scope>NUCLEOTIDE SEQUENCE</scope>
    <source>
        <strain evidence="2">DSM 19829</strain>
    </source>
</reference>
<proteinExistence type="predicted"/>